<dbReference type="GO" id="GO:0042597">
    <property type="term" value="C:periplasmic space"/>
    <property type="evidence" value="ECO:0007669"/>
    <property type="project" value="InterPro"/>
</dbReference>
<dbReference type="Gene3D" id="1.25.20.10">
    <property type="entry name" value="Bacterial muramidases"/>
    <property type="match status" value="1"/>
</dbReference>
<feature type="signal peptide" evidence="3">
    <location>
        <begin position="1"/>
        <end position="34"/>
    </location>
</feature>
<dbReference type="RefSeq" id="WP_091911192.1">
    <property type="nucleotide sequence ID" value="NZ_FNLO01000011.1"/>
</dbReference>
<evidence type="ECO:0000256" key="3">
    <source>
        <dbReference type="SAM" id="SignalP"/>
    </source>
</evidence>
<dbReference type="InterPro" id="IPR037061">
    <property type="entry name" value="Lytic_TGlycoase_superhlx_L_sf"/>
</dbReference>
<dbReference type="InterPro" id="IPR023346">
    <property type="entry name" value="Lysozyme-like_dom_sf"/>
</dbReference>
<keyword evidence="2 3" id="KW-0732">Signal</keyword>
<comment type="similarity">
    <text evidence="1">Belongs to the transglycosylase Slt family.</text>
</comment>
<dbReference type="Pfam" id="PF14718">
    <property type="entry name" value="SLT_L"/>
    <property type="match status" value="1"/>
</dbReference>
<reference evidence="7" key="1">
    <citation type="submission" date="2016-09" db="EMBL/GenBank/DDBJ databases">
        <authorList>
            <person name="Varghese N."/>
            <person name="Submissions S."/>
        </authorList>
    </citation>
    <scope>NUCLEOTIDE SEQUENCE [LARGE SCALE GENOMIC DNA]</scope>
    <source>
        <strain evidence="7">JS23</strain>
    </source>
</reference>
<dbReference type="STRING" id="1770053.SAMN05216551_11199"/>
<gene>
    <name evidence="6" type="ORF">SAMN05216551_11199</name>
</gene>
<proteinExistence type="inferred from homology"/>
<dbReference type="GO" id="GO:0004553">
    <property type="term" value="F:hydrolase activity, hydrolyzing O-glycosyl compounds"/>
    <property type="evidence" value="ECO:0007669"/>
    <property type="project" value="InterPro"/>
</dbReference>
<dbReference type="Gene3D" id="1.10.530.10">
    <property type="match status" value="1"/>
</dbReference>
<dbReference type="PANTHER" id="PTHR37423:SF5">
    <property type="entry name" value="SOLUBLE LYTIC MUREIN TRANSGLYCOSYLASE"/>
    <property type="match status" value="1"/>
</dbReference>
<evidence type="ECO:0000313" key="7">
    <source>
        <dbReference type="Proteomes" id="UP000243719"/>
    </source>
</evidence>
<dbReference type="CDD" id="cd13401">
    <property type="entry name" value="Slt70-like"/>
    <property type="match status" value="1"/>
</dbReference>
<evidence type="ECO:0000313" key="6">
    <source>
        <dbReference type="EMBL" id="SDV50327.1"/>
    </source>
</evidence>
<dbReference type="InterPro" id="IPR008258">
    <property type="entry name" value="Transglycosylase_SLT_dom_1"/>
</dbReference>
<dbReference type="AlphaFoldDB" id="A0A1H2PT96"/>
<dbReference type="SUPFAM" id="SSF48435">
    <property type="entry name" value="Bacterial muramidases"/>
    <property type="match status" value="1"/>
</dbReference>
<dbReference type="OrthoDB" id="92254at2"/>
<dbReference type="Proteomes" id="UP000243719">
    <property type="component" value="Unassembled WGS sequence"/>
</dbReference>
<keyword evidence="7" id="KW-1185">Reference proteome</keyword>
<sequence>MGQNSRAGGRVYRACLLAGALLASVAGLGGSAFAQGVGASDDQTFVSLREAARRNDAPLAQTLAARLVDYPAPSYVEYFTIKPQMFDASGRARVDVPDEQIRSFLSRYDGTAIADRLRNDYLVVLGARRDWRTFQQEYPRFALDDDTQVKCYALEARAASGQQVADDARRLLVDPRWYGDGCVDLIAALADYRQFGPADVWDQVRLAYEGNYTSLGSRIADALGPARPDNALLSMASSRPPLLLARQIVSDTMRQVALLAVTRMAANDPDQAAQQFASIQMNFSPEDRATAWGTIGYRAALKRSPQALDYYRLSVNGRLSQPAQEWRVRSALLAQDWPTVRWAIESMSPELREQPAWLYWHGRALAKTGNVAAANQDFARVADRFDFYGQLATEALGRPVTVPPRTTVSDADVQRMAGNPGFQLAQRFYTLNLRLEGNREWNWQLRGMNDRQLIAAARYAERIQLLDRTVNTADRTKGEHDFTLRYLAPFRDTVARYSRQTDLDDEWAYGLIRQESRFILSARSGVGASGLMQLMPGTADLVARKLGLGKLSRAQVNELDTNIQLGTAYLAMIYDQFDRSPVLATAGYNAGPGRSRQWRSTLTQPVEGAIFAESIPFTETRDYVKNVLSNTVYYGVLFEGRPQSLTSRLGVISP</sequence>
<name>A0A1H2PT96_9BURK</name>
<accession>A0A1H2PT96</accession>
<dbReference type="InterPro" id="IPR012289">
    <property type="entry name" value="Lytic_TGlycosylase_superhlx_L"/>
</dbReference>
<organism evidence="6 7">
    <name type="scientific">Chitinasiproducens palmae</name>
    <dbReference type="NCBI Taxonomy" id="1770053"/>
    <lineage>
        <taxon>Bacteria</taxon>
        <taxon>Pseudomonadati</taxon>
        <taxon>Pseudomonadota</taxon>
        <taxon>Betaproteobacteria</taxon>
        <taxon>Burkholderiales</taxon>
        <taxon>Burkholderiaceae</taxon>
        <taxon>Chitinasiproducens</taxon>
    </lineage>
</organism>
<feature type="domain" description="Lytic transglycosylase superhelical linker" evidence="5">
    <location>
        <begin position="419"/>
        <end position="476"/>
    </location>
</feature>
<evidence type="ECO:0000259" key="5">
    <source>
        <dbReference type="Pfam" id="PF14718"/>
    </source>
</evidence>
<evidence type="ECO:0000259" key="4">
    <source>
        <dbReference type="Pfam" id="PF01464"/>
    </source>
</evidence>
<feature type="domain" description="Transglycosylase SLT" evidence="4">
    <location>
        <begin position="496"/>
        <end position="600"/>
    </location>
</feature>
<dbReference type="Pfam" id="PF01464">
    <property type="entry name" value="SLT"/>
    <property type="match status" value="1"/>
</dbReference>
<dbReference type="SUPFAM" id="SSF53955">
    <property type="entry name" value="Lysozyme-like"/>
    <property type="match status" value="1"/>
</dbReference>
<feature type="chain" id="PRO_5017414484" evidence="3">
    <location>
        <begin position="35"/>
        <end position="654"/>
    </location>
</feature>
<evidence type="ECO:0000256" key="2">
    <source>
        <dbReference type="ARBA" id="ARBA00022729"/>
    </source>
</evidence>
<dbReference type="InterPro" id="IPR008939">
    <property type="entry name" value="Lytic_TGlycosylase_superhlx_U"/>
</dbReference>
<dbReference type="PANTHER" id="PTHR37423">
    <property type="entry name" value="SOLUBLE LYTIC MUREIN TRANSGLYCOSYLASE-RELATED"/>
    <property type="match status" value="1"/>
</dbReference>
<protein>
    <submittedName>
        <fullName evidence="6">Soluble lytic murein transglycosylase</fullName>
    </submittedName>
</protein>
<dbReference type="EMBL" id="FNLO01000011">
    <property type="protein sequence ID" value="SDV50327.1"/>
    <property type="molecule type" value="Genomic_DNA"/>
</dbReference>
<evidence type="ECO:0000256" key="1">
    <source>
        <dbReference type="ARBA" id="ARBA00007734"/>
    </source>
</evidence>
<dbReference type="Gene3D" id="1.10.1240.20">
    <property type="entry name" value="Lytic transglycosylase, superhelical linker domain"/>
    <property type="match status" value="1"/>
</dbReference>